<dbReference type="Pfam" id="PF03000">
    <property type="entry name" value="NPH3"/>
    <property type="match status" value="1"/>
</dbReference>
<organism evidence="7 8">
    <name type="scientific">Artemisia annua</name>
    <name type="common">Sweet wormwood</name>
    <dbReference type="NCBI Taxonomy" id="35608"/>
    <lineage>
        <taxon>Eukaryota</taxon>
        <taxon>Viridiplantae</taxon>
        <taxon>Streptophyta</taxon>
        <taxon>Embryophyta</taxon>
        <taxon>Tracheophyta</taxon>
        <taxon>Spermatophyta</taxon>
        <taxon>Magnoliopsida</taxon>
        <taxon>eudicotyledons</taxon>
        <taxon>Gunneridae</taxon>
        <taxon>Pentapetalae</taxon>
        <taxon>asterids</taxon>
        <taxon>campanulids</taxon>
        <taxon>Asterales</taxon>
        <taxon>Asteraceae</taxon>
        <taxon>Asteroideae</taxon>
        <taxon>Anthemideae</taxon>
        <taxon>Artemisiinae</taxon>
        <taxon>Artemisia</taxon>
    </lineage>
</organism>
<accession>A0A2U1NNY3</accession>
<proteinExistence type="inferred from homology"/>
<dbReference type="PROSITE" id="PS50097">
    <property type="entry name" value="BTB"/>
    <property type="match status" value="1"/>
</dbReference>
<dbReference type="AlphaFoldDB" id="A0A2U1NNY3"/>
<dbReference type="InterPro" id="IPR043454">
    <property type="entry name" value="NPH3/RPT2-like"/>
</dbReference>
<feature type="compositionally biased region" description="Low complexity" evidence="4">
    <location>
        <begin position="583"/>
        <end position="594"/>
    </location>
</feature>
<evidence type="ECO:0000256" key="3">
    <source>
        <dbReference type="PROSITE-ProRule" id="PRU00982"/>
    </source>
</evidence>
<dbReference type="Pfam" id="PF00651">
    <property type="entry name" value="BTB"/>
    <property type="match status" value="1"/>
</dbReference>
<evidence type="ECO:0000259" key="6">
    <source>
        <dbReference type="PROSITE" id="PS51649"/>
    </source>
</evidence>
<dbReference type="STRING" id="35608.A0A2U1NNY3"/>
<sequence>MKFMKLGSKPDSFQNDGNNVWYVTSELATDVIVNVGDSKFYLHKFPLLSKSGRLQKLVGSTSEGDGNEIDMHEIPGGSSAFEICAKFCYGMTVTLNAYNVISTYCAADYLEMYETIDKGNLVYKISVFLNSSIFRSWKDSIIVLQTTKYMTSCLSEEPKLVNLCINSIASRATVDVSKVDWSYTYNRKKLTQEIEPESELNEGIRSRTVPNDWWVEDLAELEIGLYKQVLVSIKNKNLVSNEVIGEALKAFALRRLPGLNRGIVHSSDIPKARSVVDIIAWLLPSEKGCVSCGFLLKLLKMAILVDSGEMVKRELVKRIGQQLEEATVEDLLIKAKESDGETEGVIYDVNVVHDIVREFTVGDQNGEYEESGRTTGGILSEASKLMVAKLVDAYLSEIAKDPNLPLGMFVDLADMVSGASRTSHDGLYRAIDTYLKVHPGINKSERKRICKLMDCKKLSVDACMHAVQNERLPLRVVVQVLFFEQARAATSSGSSTPDLPKSIKALNVSNGRPASTPEDDWDGVATVEELKALKDELAVLRTRHDGPKSTVSDKSAIPRVKGLLATKKIFSKIWSRKGGIGENSGSDSSESLGSANPDEAKSTPSRKGRYSVS</sequence>
<dbReference type="GO" id="GO:0016567">
    <property type="term" value="P:protein ubiquitination"/>
    <property type="evidence" value="ECO:0007669"/>
    <property type="project" value="UniProtKB-UniPathway"/>
</dbReference>
<comment type="similarity">
    <text evidence="3">Belongs to the NPH3 family.</text>
</comment>
<feature type="domain" description="NPH3" evidence="6">
    <location>
        <begin position="212"/>
        <end position="487"/>
    </location>
</feature>
<feature type="region of interest" description="Disordered" evidence="4">
    <location>
        <begin position="577"/>
        <end position="613"/>
    </location>
</feature>
<dbReference type="PANTHER" id="PTHR32370">
    <property type="entry name" value="OS12G0117600 PROTEIN"/>
    <property type="match status" value="1"/>
</dbReference>
<evidence type="ECO:0000313" key="8">
    <source>
        <dbReference type="Proteomes" id="UP000245207"/>
    </source>
</evidence>
<dbReference type="UniPathway" id="UPA00143"/>
<feature type="compositionally biased region" description="Basic residues" evidence="4">
    <location>
        <begin position="604"/>
        <end position="613"/>
    </location>
</feature>
<dbReference type="CDD" id="cd18312">
    <property type="entry name" value="BTB_POZ_NPY3-like"/>
    <property type="match status" value="1"/>
</dbReference>
<evidence type="ECO:0000256" key="4">
    <source>
        <dbReference type="SAM" id="MobiDB-lite"/>
    </source>
</evidence>
<dbReference type="Gene3D" id="3.30.710.10">
    <property type="entry name" value="Potassium Channel Kv1.1, Chain A"/>
    <property type="match status" value="1"/>
</dbReference>
<name>A0A2U1NNY3_ARTAN</name>
<evidence type="ECO:0000256" key="2">
    <source>
        <dbReference type="ARBA" id="ARBA00022786"/>
    </source>
</evidence>
<dbReference type="PROSITE" id="PS51649">
    <property type="entry name" value="NPH3"/>
    <property type="match status" value="1"/>
</dbReference>
<dbReference type="EMBL" id="PKPP01002453">
    <property type="protein sequence ID" value="PWA75178.1"/>
    <property type="molecule type" value="Genomic_DNA"/>
</dbReference>
<dbReference type="SUPFAM" id="SSF54695">
    <property type="entry name" value="POZ domain"/>
    <property type="match status" value="1"/>
</dbReference>
<evidence type="ECO:0000313" key="7">
    <source>
        <dbReference type="EMBL" id="PWA75178.1"/>
    </source>
</evidence>
<feature type="region of interest" description="Disordered" evidence="4">
    <location>
        <begin position="490"/>
        <end position="521"/>
    </location>
</feature>
<dbReference type="InterPro" id="IPR027356">
    <property type="entry name" value="NPH3_dom"/>
</dbReference>
<gene>
    <name evidence="7" type="ORF">CTI12_AA245840</name>
</gene>
<dbReference type="OrthoDB" id="624345at2759"/>
<feature type="domain" description="BTB" evidence="5">
    <location>
        <begin position="29"/>
        <end position="97"/>
    </location>
</feature>
<dbReference type="InterPro" id="IPR011333">
    <property type="entry name" value="SKP1/BTB/POZ_sf"/>
</dbReference>
<protein>
    <submittedName>
        <fullName evidence="7">BTB/POZ-like protein</fullName>
    </submittedName>
</protein>
<keyword evidence="8" id="KW-1185">Reference proteome</keyword>
<evidence type="ECO:0000256" key="1">
    <source>
        <dbReference type="ARBA" id="ARBA00004906"/>
    </source>
</evidence>
<dbReference type="InterPro" id="IPR000210">
    <property type="entry name" value="BTB/POZ_dom"/>
</dbReference>
<comment type="pathway">
    <text evidence="1">Protein modification; protein ubiquitination.</text>
</comment>
<comment type="caution">
    <text evidence="7">The sequence shown here is derived from an EMBL/GenBank/DDBJ whole genome shotgun (WGS) entry which is preliminary data.</text>
</comment>
<dbReference type="Proteomes" id="UP000245207">
    <property type="component" value="Unassembled WGS sequence"/>
</dbReference>
<reference evidence="7 8" key="1">
    <citation type="journal article" date="2018" name="Mol. Plant">
        <title>The genome of Artemisia annua provides insight into the evolution of Asteraceae family and artemisinin biosynthesis.</title>
        <authorList>
            <person name="Shen Q."/>
            <person name="Zhang L."/>
            <person name="Liao Z."/>
            <person name="Wang S."/>
            <person name="Yan T."/>
            <person name="Shi P."/>
            <person name="Liu M."/>
            <person name="Fu X."/>
            <person name="Pan Q."/>
            <person name="Wang Y."/>
            <person name="Lv Z."/>
            <person name="Lu X."/>
            <person name="Zhang F."/>
            <person name="Jiang W."/>
            <person name="Ma Y."/>
            <person name="Chen M."/>
            <person name="Hao X."/>
            <person name="Li L."/>
            <person name="Tang Y."/>
            <person name="Lv G."/>
            <person name="Zhou Y."/>
            <person name="Sun X."/>
            <person name="Brodelius P.E."/>
            <person name="Rose J.K.C."/>
            <person name="Tang K."/>
        </authorList>
    </citation>
    <scope>NUCLEOTIDE SEQUENCE [LARGE SCALE GENOMIC DNA]</scope>
    <source>
        <strain evidence="8">cv. Huhao1</strain>
        <tissue evidence="7">Leaf</tissue>
    </source>
</reference>
<evidence type="ECO:0000259" key="5">
    <source>
        <dbReference type="PROSITE" id="PS50097"/>
    </source>
</evidence>
<keyword evidence="2" id="KW-0833">Ubl conjugation pathway</keyword>